<sequence length="49" mass="5461">MKKDPLQERSEGHIGKFEAANGGTLFLDEIGELPLGVQVVLLRVLEEKR</sequence>
<dbReference type="InterPro" id="IPR027417">
    <property type="entry name" value="P-loop_NTPase"/>
</dbReference>
<reference evidence="4 5" key="1">
    <citation type="submission" date="2016-10" db="EMBL/GenBank/DDBJ databases">
        <authorList>
            <person name="de Groot N.N."/>
        </authorList>
    </citation>
    <scope>NUCLEOTIDE SEQUENCE [LARGE SCALE GENOMIC DNA]</scope>
    <source>
        <strain evidence="4 5">DSM 44945</strain>
    </source>
</reference>
<name>A0A1I2MJK6_9BACL</name>
<dbReference type="PANTHER" id="PTHR32071">
    <property type="entry name" value="TRANSCRIPTIONAL REGULATORY PROTEIN"/>
    <property type="match status" value="1"/>
</dbReference>
<keyword evidence="2" id="KW-0067">ATP-binding</keyword>
<evidence type="ECO:0000313" key="4">
    <source>
        <dbReference type="EMBL" id="SFF91705.1"/>
    </source>
</evidence>
<dbReference type="InterPro" id="IPR025943">
    <property type="entry name" value="Sigma_54_int_dom_ATP-bd_2"/>
</dbReference>
<dbReference type="Gene3D" id="3.40.50.300">
    <property type="entry name" value="P-loop containing nucleotide triphosphate hydrolases"/>
    <property type="match status" value="1"/>
</dbReference>
<evidence type="ECO:0000256" key="1">
    <source>
        <dbReference type="ARBA" id="ARBA00022741"/>
    </source>
</evidence>
<keyword evidence="5" id="KW-1185">Reference proteome</keyword>
<gene>
    <name evidence="4" type="ORF">SAMN04488025_108116</name>
</gene>
<dbReference type="SUPFAM" id="SSF52540">
    <property type="entry name" value="P-loop containing nucleoside triphosphate hydrolases"/>
    <property type="match status" value="1"/>
</dbReference>
<dbReference type="GO" id="GO:0006355">
    <property type="term" value="P:regulation of DNA-templated transcription"/>
    <property type="evidence" value="ECO:0007669"/>
    <property type="project" value="InterPro"/>
</dbReference>
<proteinExistence type="predicted"/>
<evidence type="ECO:0000313" key="5">
    <source>
        <dbReference type="Proteomes" id="UP000198661"/>
    </source>
</evidence>
<dbReference type="InterPro" id="IPR002078">
    <property type="entry name" value="Sigma_54_int"/>
</dbReference>
<dbReference type="GO" id="GO:0005524">
    <property type="term" value="F:ATP binding"/>
    <property type="evidence" value="ECO:0007669"/>
    <property type="project" value="UniProtKB-KW"/>
</dbReference>
<evidence type="ECO:0000259" key="3">
    <source>
        <dbReference type="PROSITE" id="PS50045"/>
    </source>
</evidence>
<organism evidence="4 5">
    <name type="scientific">Planifilum fulgidum</name>
    <dbReference type="NCBI Taxonomy" id="201973"/>
    <lineage>
        <taxon>Bacteria</taxon>
        <taxon>Bacillati</taxon>
        <taxon>Bacillota</taxon>
        <taxon>Bacilli</taxon>
        <taxon>Bacillales</taxon>
        <taxon>Thermoactinomycetaceae</taxon>
        <taxon>Planifilum</taxon>
    </lineage>
</organism>
<dbReference type="EMBL" id="FOOK01000008">
    <property type="protein sequence ID" value="SFF91705.1"/>
    <property type="molecule type" value="Genomic_DNA"/>
</dbReference>
<dbReference type="STRING" id="201973.SAMN04488025_108116"/>
<evidence type="ECO:0000256" key="2">
    <source>
        <dbReference type="ARBA" id="ARBA00022840"/>
    </source>
</evidence>
<dbReference type="Pfam" id="PF00158">
    <property type="entry name" value="Sigma54_activat"/>
    <property type="match status" value="1"/>
</dbReference>
<feature type="domain" description="Sigma-54 factor interaction" evidence="3">
    <location>
        <begin position="1"/>
        <end position="49"/>
    </location>
</feature>
<dbReference type="PROSITE" id="PS50045">
    <property type="entry name" value="SIGMA54_INTERACT_4"/>
    <property type="match status" value="1"/>
</dbReference>
<keyword evidence="1" id="KW-0547">Nucleotide-binding</keyword>
<protein>
    <submittedName>
        <fullName evidence="4">Sigma-54 interaction domain-containing protein</fullName>
    </submittedName>
</protein>
<accession>A0A1I2MJK6</accession>
<dbReference type="RefSeq" id="WP_281246683.1">
    <property type="nucleotide sequence ID" value="NZ_FOOK01000008.1"/>
</dbReference>
<dbReference type="AlphaFoldDB" id="A0A1I2MJK6"/>
<dbReference type="Proteomes" id="UP000198661">
    <property type="component" value="Unassembled WGS sequence"/>
</dbReference>
<dbReference type="PROSITE" id="PS00676">
    <property type="entry name" value="SIGMA54_INTERACT_2"/>
    <property type="match status" value="1"/>
</dbReference>